<dbReference type="WBParaSite" id="ACRNAN_scaffold2024.g12622.t1">
    <property type="protein sequence ID" value="ACRNAN_scaffold2024.g12622.t1"/>
    <property type="gene ID" value="ACRNAN_scaffold2024.g12622"/>
</dbReference>
<feature type="transmembrane region" description="Helical" evidence="14">
    <location>
        <begin position="85"/>
        <end position="107"/>
    </location>
</feature>
<organism evidence="15 16">
    <name type="scientific">Acrobeloides nanus</name>
    <dbReference type="NCBI Taxonomy" id="290746"/>
    <lineage>
        <taxon>Eukaryota</taxon>
        <taxon>Metazoa</taxon>
        <taxon>Ecdysozoa</taxon>
        <taxon>Nematoda</taxon>
        <taxon>Chromadorea</taxon>
        <taxon>Rhabditida</taxon>
        <taxon>Tylenchina</taxon>
        <taxon>Cephalobomorpha</taxon>
        <taxon>Cephaloboidea</taxon>
        <taxon>Cephalobidae</taxon>
        <taxon>Acrobeloides</taxon>
    </lineage>
</organism>
<protein>
    <submittedName>
        <fullName evidence="16">Uncharacterized protein</fullName>
    </submittedName>
</protein>
<dbReference type="GO" id="GO:0016020">
    <property type="term" value="C:membrane"/>
    <property type="evidence" value="ECO:0007669"/>
    <property type="project" value="UniProtKB-SubCell"/>
</dbReference>
<evidence type="ECO:0000256" key="6">
    <source>
        <dbReference type="ARBA" id="ARBA00022989"/>
    </source>
</evidence>
<accession>A0A914D9E4</accession>
<name>A0A914D9E4_9BILA</name>
<comment type="subcellular location">
    <subcellularLocation>
        <location evidence="1">Membrane</location>
        <topology evidence="1">Multi-pass membrane protein</topology>
    </subcellularLocation>
</comment>
<dbReference type="Proteomes" id="UP000887540">
    <property type="component" value="Unplaced"/>
</dbReference>
<evidence type="ECO:0000256" key="7">
    <source>
        <dbReference type="ARBA" id="ARBA00023053"/>
    </source>
</evidence>
<keyword evidence="10" id="KW-0325">Glycoprotein</keyword>
<keyword evidence="4 13" id="KW-0894">Sodium channel</keyword>
<evidence type="ECO:0000256" key="2">
    <source>
        <dbReference type="ARBA" id="ARBA00007193"/>
    </source>
</evidence>
<keyword evidence="12 13" id="KW-0407">Ion channel</keyword>
<evidence type="ECO:0000256" key="3">
    <source>
        <dbReference type="ARBA" id="ARBA00022448"/>
    </source>
</evidence>
<dbReference type="InterPro" id="IPR001873">
    <property type="entry name" value="ENaC"/>
</dbReference>
<dbReference type="GO" id="GO:0005272">
    <property type="term" value="F:sodium channel activity"/>
    <property type="evidence" value="ECO:0007669"/>
    <property type="project" value="UniProtKB-KW"/>
</dbReference>
<evidence type="ECO:0000256" key="14">
    <source>
        <dbReference type="SAM" id="Phobius"/>
    </source>
</evidence>
<evidence type="ECO:0000256" key="12">
    <source>
        <dbReference type="ARBA" id="ARBA00023303"/>
    </source>
</evidence>
<evidence type="ECO:0000256" key="1">
    <source>
        <dbReference type="ARBA" id="ARBA00004141"/>
    </source>
</evidence>
<dbReference type="Gene3D" id="1.10.287.770">
    <property type="entry name" value="YojJ-like"/>
    <property type="match status" value="1"/>
</dbReference>
<proteinExistence type="inferred from homology"/>
<evidence type="ECO:0000256" key="9">
    <source>
        <dbReference type="ARBA" id="ARBA00023136"/>
    </source>
</evidence>
<evidence type="ECO:0000256" key="4">
    <source>
        <dbReference type="ARBA" id="ARBA00022461"/>
    </source>
</evidence>
<comment type="similarity">
    <text evidence="2 13">Belongs to the amiloride-sensitive sodium channel (TC 1.A.6) family.</text>
</comment>
<evidence type="ECO:0000313" key="16">
    <source>
        <dbReference type="WBParaSite" id="ACRNAN_scaffold2024.g12622.t1"/>
    </source>
</evidence>
<keyword evidence="11 13" id="KW-0739">Sodium transport</keyword>
<keyword evidence="15" id="KW-1185">Reference proteome</keyword>
<evidence type="ECO:0000256" key="5">
    <source>
        <dbReference type="ARBA" id="ARBA00022692"/>
    </source>
</evidence>
<sequence>MVSCNRVDKMSCMANSTVSQPTGKSNDSVPTECNPNNKTTFANCTAKYQDVYAMFNAYVPVYGHYVFAETPQYTFQDILNSFNNLTGLLLGVSVVSFFEIISLIINISNVLCTKAPKNEQHTNHLLD</sequence>
<reference evidence="16" key="1">
    <citation type="submission" date="2022-11" db="UniProtKB">
        <authorList>
            <consortium name="WormBaseParasite"/>
        </authorList>
    </citation>
    <scope>IDENTIFICATION</scope>
</reference>
<keyword evidence="9 14" id="KW-0472">Membrane</keyword>
<keyword evidence="5 13" id="KW-0812">Transmembrane</keyword>
<evidence type="ECO:0000256" key="10">
    <source>
        <dbReference type="ARBA" id="ARBA00023180"/>
    </source>
</evidence>
<keyword evidence="6 14" id="KW-1133">Transmembrane helix</keyword>
<dbReference type="Pfam" id="PF00858">
    <property type="entry name" value="ASC"/>
    <property type="match status" value="1"/>
</dbReference>
<keyword evidence="8 13" id="KW-0406">Ion transport</keyword>
<evidence type="ECO:0000256" key="11">
    <source>
        <dbReference type="ARBA" id="ARBA00023201"/>
    </source>
</evidence>
<evidence type="ECO:0000313" key="15">
    <source>
        <dbReference type="Proteomes" id="UP000887540"/>
    </source>
</evidence>
<evidence type="ECO:0000256" key="8">
    <source>
        <dbReference type="ARBA" id="ARBA00023065"/>
    </source>
</evidence>
<keyword evidence="3 13" id="KW-0813">Transport</keyword>
<evidence type="ECO:0000256" key="13">
    <source>
        <dbReference type="RuleBase" id="RU000679"/>
    </source>
</evidence>
<dbReference type="AlphaFoldDB" id="A0A914D9E4"/>
<keyword evidence="7" id="KW-0915">Sodium</keyword>